<dbReference type="GO" id="GO:0043021">
    <property type="term" value="F:ribonucleoprotein complex binding"/>
    <property type="evidence" value="ECO:0007669"/>
    <property type="project" value="TreeGrafter"/>
</dbReference>
<keyword evidence="2" id="KW-0597">Phosphoprotein</keyword>
<dbReference type="Proteomes" id="UP001152798">
    <property type="component" value="Chromosome 4"/>
</dbReference>
<comment type="subcellular location">
    <subcellularLocation>
        <location evidence="1">Nucleus</location>
    </subcellularLocation>
</comment>
<name>A0A9P0HFC1_NEZVI</name>
<evidence type="ECO:0008006" key="11">
    <source>
        <dbReference type="Google" id="ProtNLM"/>
    </source>
</evidence>
<keyword evidence="4" id="KW-0677">Repeat</keyword>
<dbReference type="SUPFAM" id="SSF51045">
    <property type="entry name" value="WW domain"/>
    <property type="match status" value="1"/>
</dbReference>
<evidence type="ECO:0000313" key="9">
    <source>
        <dbReference type="EMBL" id="CAH1400742.1"/>
    </source>
</evidence>
<dbReference type="Gene3D" id="3.40.30.10">
    <property type="entry name" value="Glutaredoxin"/>
    <property type="match status" value="1"/>
</dbReference>
<keyword evidence="10" id="KW-1185">Reference proteome</keyword>
<organism evidence="9 10">
    <name type="scientific">Nezara viridula</name>
    <name type="common">Southern green stink bug</name>
    <name type="synonym">Cimex viridulus</name>
    <dbReference type="NCBI Taxonomy" id="85310"/>
    <lineage>
        <taxon>Eukaryota</taxon>
        <taxon>Metazoa</taxon>
        <taxon>Ecdysozoa</taxon>
        <taxon>Arthropoda</taxon>
        <taxon>Hexapoda</taxon>
        <taxon>Insecta</taxon>
        <taxon>Pterygota</taxon>
        <taxon>Neoptera</taxon>
        <taxon>Paraneoptera</taxon>
        <taxon>Hemiptera</taxon>
        <taxon>Heteroptera</taxon>
        <taxon>Panheteroptera</taxon>
        <taxon>Pentatomomorpha</taxon>
        <taxon>Pentatomoidea</taxon>
        <taxon>Pentatomidae</taxon>
        <taxon>Pentatominae</taxon>
        <taxon>Nezara</taxon>
    </lineage>
</organism>
<evidence type="ECO:0000256" key="4">
    <source>
        <dbReference type="ARBA" id="ARBA00022737"/>
    </source>
</evidence>
<keyword evidence="7" id="KW-0539">Nucleus</keyword>
<dbReference type="InterPro" id="IPR036020">
    <property type="entry name" value="WW_dom_sf"/>
</dbReference>
<dbReference type="PANTHER" id="PTHR21737">
    <property type="entry name" value="POLYGLUTAMINE BINDING PROTEIN 1/MARVEL MEMBRANE-ASSOCIATING DOMAIN CONTAINING 3"/>
    <property type="match status" value="1"/>
</dbReference>
<reference evidence="9" key="1">
    <citation type="submission" date="2022-01" db="EMBL/GenBank/DDBJ databases">
        <authorList>
            <person name="King R."/>
        </authorList>
    </citation>
    <scope>NUCLEOTIDE SEQUENCE</scope>
</reference>
<feature type="compositionally biased region" description="Basic and acidic residues" evidence="8">
    <location>
        <begin position="231"/>
        <end position="244"/>
    </location>
</feature>
<dbReference type="AlphaFoldDB" id="A0A9P0HFC1"/>
<evidence type="ECO:0000313" key="10">
    <source>
        <dbReference type="Proteomes" id="UP001152798"/>
    </source>
</evidence>
<dbReference type="GO" id="GO:0016604">
    <property type="term" value="C:nuclear body"/>
    <property type="evidence" value="ECO:0007669"/>
    <property type="project" value="TreeGrafter"/>
</dbReference>
<evidence type="ECO:0000256" key="2">
    <source>
        <dbReference type="ARBA" id="ARBA00022553"/>
    </source>
</evidence>
<sequence>MPLPPALAARLAKRGIVSESVLKEGVEKKSKLDTEEEVIAENYDSNFKGNVVISNYSQENEEVTSIQADKHFKGHSGCPNKWNVYHECTSFCIRHWGKGKVIPDLIYMRKFNRLMAKYPLPSNWKEVYDPGAGRHYFWEMSSDMVSWFPPGHPKASVSEAAATVREDRHLVATDADGSDRDSDSSNEEEEEILPRGKEEKKVERDRKHNGRVKTKSNDLDPMDPAAYSEAPRGKWSDGLDRGIEAKTGVDVTASGPLYQMRPYPSPGAVLRANATRGNP</sequence>
<dbReference type="OrthoDB" id="42462at2759"/>
<dbReference type="PANTHER" id="PTHR21737:SF3">
    <property type="entry name" value="POLYGLUTAMINE-BINDING PROTEIN 1"/>
    <property type="match status" value="1"/>
</dbReference>
<evidence type="ECO:0000256" key="1">
    <source>
        <dbReference type="ARBA" id="ARBA00004123"/>
    </source>
</evidence>
<dbReference type="EMBL" id="OV725080">
    <property type="protein sequence ID" value="CAH1400742.1"/>
    <property type="molecule type" value="Genomic_DNA"/>
</dbReference>
<evidence type="ECO:0000256" key="6">
    <source>
        <dbReference type="ARBA" id="ARBA00023163"/>
    </source>
</evidence>
<evidence type="ECO:0000256" key="8">
    <source>
        <dbReference type="SAM" id="MobiDB-lite"/>
    </source>
</evidence>
<keyword evidence="3" id="KW-0507">mRNA processing</keyword>
<feature type="compositionally biased region" description="Basic and acidic residues" evidence="8">
    <location>
        <begin position="170"/>
        <end position="183"/>
    </location>
</feature>
<keyword evidence="6" id="KW-0804">Transcription</keyword>
<feature type="compositionally biased region" description="Basic and acidic residues" evidence="8">
    <location>
        <begin position="192"/>
        <end position="206"/>
    </location>
</feature>
<proteinExistence type="predicted"/>
<dbReference type="Gene3D" id="2.20.70.10">
    <property type="match status" value="1"/>
</dbReference>
<evidence type="ECO:0000256" key="5">
    <source>
        <dbReference type="ARBA" id="ARBA00023015"/>
    </source>
</evidence>
<evidence type="ECO:0000256" key="7">
    <source>
        <dbReference type="ARBA" id="ARBA00023242"/>
    </source>
</evidence>
<gene>
    <name evidence="9" type="ORF">NEZAVI_LOCUS9916</name>
</gene>
<dbReference type="GO" id="GO:0000380">
    <property type="term" value="P:alternative mRNA splicing, via spliceosome"/>
    <property type="evidence" value="ECO:0007669"/>
    <property type="project" value="TreeGrafter"/>
</dbReference>
<feature type="region of interest" description="Disordered" evidence="8">
    <location>
        <begin position="170"/>
        <end position="279"/>
    </location>
</feature>
<evidence type="ECO:0000256" key="3">
    <source>
        <dbReference type="ARBA" id="ARBA00022664"/>
    </source>
</evidence>
<protein>
    <recommendedName>
        <fullName evidence="11">Polyglutamine tract-binding protein 1</fullName>
    </recommendedName>
</protein>
<dbReference type="GO" id="GO:0005737">
    <property type="term" value="C:cytoplasm"/>
    <property type="evidence" value="ECO:0007669"/>
    <property type="project" value="TreeGrafter"/>
</dbReference>
<keyword evidence="5" id="KW-0805">Transcription regulation</keyword>
<accession>A0A9P0HFC1</accession>